<evidence type="ECO:0000256" key="1">
    <source>
        <dbReference type="ARBA" id="ARBA00022729"/>
    </source>
</evidence>
<dbReference type="InterPro" id="IPR050546">
    <property type="entry name" value="Glycosyl_Hydrlase_16"/>
</dbReference>
<name>F4NYL8_BATDJ</name>
<dbReference type="Proteomes" id="UP000007241">
    <property type="component" value="Unassembled WGS sequence"/>
</dbReference>
<evidence type="ECO:0000313" key="7">
    <source>
        <dbReference type="Proteomes" id="UP000007241"/>
    </source>
</evidence>
<dbReference type="EMBL" id="GL882881">
    <property type="protein sequence ID" value="EGF82051.1"/>
    <property type="molecule type" value="Genomic_DNA"/>
</dbReference>
<dbReference type="Gene3D" id="2.60.120.200">
    <property type="match status" value="1"/>
</dbReference>
<keyword evidence="3" id="KW-0326">Glycosidase</keyword>
<evidence type="ECO:0000313" key="6">
    <source>
        <dbReference type="EMBL" id="EGF82051.1"/>
    </source>
</evidence>
<sequence length="380" mass="41930">MVNNPSTHMAAWTRRWTLVACYCITLFAFVVHAQQSTIPSTPSGLLIPPTFKVGDCISGRLDLHKNSIIDLGGAEASRFTVDRNKYNFTLDYGQVDWSHQPNSASFVLTRPPPSSDPKAIAVGTRVSTTRYIRYGKITARFDPAENPGVVATFITFSDMHRMAPITKEFVQDEIDWETVGRNTLLPETNLFTYKALDVERGMHGGPIASPIQGTGAHEYTIDWKSDSVEWSIDGKVVRTQLRNQSFPVNPASLAKDEFWFPDSPSRIQLSVWDGSMTNREWAGGPIQWGSENTIKVPFEWVDIQCYDNHDHPVDRWSADGSGLPTAEAAIVVPPLSGNRRDGQSSTQGQSNSVTKGISGTLSHATIYIGAAILCLWSIGL</sequence>
<dbReference type="GO" id="GO:0004553">
    <property type="term" value="F:hydrolase activity, hydrolyzing O-glycosyl compounds"/>
    <property type="evidence" value="ECO:0007669"/>
    <property type="project" value="InterPro"/>
</dbReference>
<proteinExistence type="predicted"/>
<dbReference type="PANTHER" id="PTHR10963">
    <property type="entry name" value="GLYCOSYL HYDROLASE-RELATED"/>
    <property type="match status" value="1"/>
</dbReference>
<dbReference type="InterPro" id="IPR000757">
    <property type="entry name" value="Beta-glucanase-like"/>
</dbReference>
<evidence type="ECO:0000256" key="2">
    <source>
        <dbReference type="ARBA" id="ARBA00022801"/>
    </source>
</evidence>
<feature type="domain" description="GH16" evidence="5">
    <location>
        <begin position="31"/>
        <end position="309"/>
    </location>
</feature>
<dbReference type="GO" id="GO:0005576">
    <property type="term" value="C:extracellular region"/>
    <property type="evidence" value="ECO:0000318"/>
    <property type="project" value="GO_Central"/>
</dbReference>
<dbReference type="Pfam" id="PF00722">
    <property type="entry name" value="Glyco_hydro_16"/>
    <property type="match status" value="1"/>
</dbReference>
<protein>
    <recommendedName>
        <fullName evidence="5">GH16 domain-containing protein</fullName>
    </recommendedName>
</protein>
<gene>
    <name evidence="6" type="ORF">BATDEDRAFT_36690</name>
</gene>
<dbReference type="AlphaFoldDB" id="F4NYL8"/>
<keyword evidence="1" id="KW-0732">Signal</keyword>
<dbReference type="InterPro" id="IPR013320">
    <property type="entry name" value="ConA-like_dom_sf"/>
</dbReference>
<dbReference type="STRING" id="684364.F4NYL8"/>
<evidence type="ECO:0000259" key="5">
    <source>
        <dbReference type="PROSITE" id="PS51762"/>
    </source>
</evidence>
<dbReference type="InParanoid" id="F4NYL8"/>
<dbReference type="RefSeq" id="XP_006677465.1">
    <property type="nucleotide sequence ID" value="XM_006677402.1"/>
</dbReference>
<feature type="compositionally biased region" description="Polar residues" evidence="4">
    <location>
        <begin position="343"/>
        <end position="354"/>
    </location>
</feature>
<dbReference type="OrthoDB" id="2145404at2759"/>
<dbReference type="SUPFAM" id="SSF49899">
    <property type="entry name" value="Concanavalin A-like lectins/glucanases"/>
    <property type="match status" value="1"/>
</dbReference>
<dbReference type="PROSITE" id="PS51762">
    <property type="entry name" value="GH16_2"/>
    <property type="match status" value="1"/>
</dbReference>
<dbReference type="GO" id="GO:0005975">
    <property type="term" value="P:carbohydrate metabolic process"/>
    <property type="evidence" value="ECO:0007669"/>
    <property type="project" value="InterPro"/>
</dbReference>
<dbReference type="PANTHER" id="PTHR10963:SF22">
    <property type="entry name" value="GLYCOSIDASE CRH2-RELATED"/>
    <property type="match status" value="1"/>
</dbReference>
<dbReference type="HOGENOM" id="CLU_047988_0_0_1"/>
<organism evidence="6 7">
    <name type="scientific">Batrachochytrium dendrobatidis (strain JAM81 / FGSC 10211)</name>
    <name type="common">Frog chytrid fungus</name>
    <dbReference type="NCBI Taxonomy" id="684364"/>
    <lineage>
        <taxon>Eukaryota</taxon>
        <taxon>Fungi</taxon>
        <taxon>Fungi incertae sedis</taxon>
        <taxon>Chytridiomycota</taxon>
        <taxon>Chytridiomycota incertae sedis</taxon>
        <taxon>Chytridiomycetes</taxon>
        <taxon>Rhizophydiales</taxon>
        <taxon>Rhizophydiales incertae sedis</taxon>
        <taxon>Batrachochytrium</taxon>
    </lineage>
</organism>
<evidence type="ECO:0000256" key="3">
    <source>
        <dbReference type="ARBA" id="ARBA00023295"/>
    </source>
</evidence>
<feature type="region of interest" description="Disordered" evidence="4">
    <location>
        <begin position="334"/>
        <end position="354"/>
    </location>
</feature>
<dbReference type="GeneID" id="18241170"/>
<accession>F4NYL8</accession>
<evidence type="ECO:0000256" key="4">
    <source>
        <dbReference type="SAM" id="MobiDB-lite"/>
    </source>
</evidence>
<keyword evidence="2" id="KW-0378">Hydrolase</keyword>
<keyword evidence="7" id="KW-1185">Reference proteome</keyword>
<reference evidence="6 7" key="1">
    <citation type="submission" date="2009-12" db="EMBL/GenBank/DDBJ databases">
        <title>The draft genome of Batrachochytrium dendrobatidis.</title>
        <authorList>
            <consortium name="US DOE Joint Genome Institute (JGI-PGF)"/>
            <person name="Kuo A."/>
            <person name="Salamov A."/>
            <person name="Schmutz J."/>
            <person name="Lucas S."/>
            <person name="Pitluck S."/>
            <person name="Rosenblum E."/>
            <person name="Stajich J."/>
            <person name="Eisen M."/>
            <person name="Grigoriev I.V."/>
        </authorList>
    </citation>
    <scope>NUCLEOTIDE SEQUENCE [LARGE SCALE GENOMIC DNA]</scope>
    <source>
        <strain evidence="7">JAM81 / FGSC 10211</strain>
    </source>
</reference>